<evidence type="ECO:0000313" key="3">
    <source>
        <dbReference type="EMBL" id="SHK90930.1"/>
    </source>
</evidence>
<evidence type="ECO:0000259" key="2">
    <source>
        <dbReference type="Pfam" id="PF13518"/>
    </source>
</evidence>
<dbReference type="SUPFAM" id="SSF48295">
    <property type="entry name" value="TrpR-like"/>
    <property type="match status" value="2"/>
</dbReference>
<comment type="similarity">
    <text evidence="1">Belongs to the IS150/IS1296 orfA family.</text>
</comment>
<sequence length="163" mass="18564">MPNRQKISVEEKVEYVRAYLRGEITQGCISKAVGVSLASVQMWIKRYEAEGADGFYTHKGNRSYAPKTKTMAVLDYLNGKASQLDICRKYKIRSKYQLQSWIKVYNAHGDFNSRKHSGGGSYMSKARSTTQEERLQLTFTSVILCVRLKHTFIITTTNIPSLP</sequence>
<dbReference type="InterPro" id="IPR055247">
    <property type="entry name" value="InsJ-like_HTH"/>
</dbReference>
<proteinExistence type="inferred from homology"/>
<dbReference type="InterPro" id="IPR010921">
    <property type="entry name" value="Trp_repressor/repl_initiator"/>
</dbReference>
<dbReference type="RefSeq" id="WP_073091444.1">
    <property type="nucleotide sequence ID" value="NZ_FRBC01000023.1"/>
</dbReference>
<dbReference type="OrthoDB" id="1663931at2"/>
<dbReference type="AlphaFoldDB" id="A0A1M6WAY9"/>
<dbReference type="Proteomes" id="UP000184263">
    <property type="component" value="Unassembled WGS sequence"/>
</dbReference>
<reference evidence="3 4" key="1">
    <citation type="submission" date="2016-11" db="EMBL/GenBank/DDBJ databases">
        <authorList>
            <person name="Jaros S."/>
            <person name="Januszkiewicz K."/>
            <person name="Wedrychowicz H."/>
        </authorList>
    </citation>
    <scope>NUCLEOTIDE SEQUENCE [LARGE SCALE GENOMIC DNA]</scope>
    <source>
        <strain evidence="3 4">HD4</strain>
    </source>
</reference>
<gene>
    <name evidence="3" type="ORF">SAMN05216582_12367</name>
</gene>
<dbReference type="EMBL" id="FRBC01000023">
    <property type="protein sequence ID" value="SHK90930.1"/>
    <property type="molecule type" value="Genomic_DNA"/>
</dbReference>
<dbReference type="Pfam" id="PF13518">
    <property type="entry name" value="HTH_28"/>
    <property type="match status" value="1"/>
</dbReference>
<dbReference type="InterPro" id="IPR052057">
    <property type="entry name" value="IS150/IS1296_orfA-like"/>
</dbReference>
<dbReference type="InterPro" id="IPR036388">
    <property type="entry name" value="WH-like_DNA-bd_sf"/>
</dbReference>
<dbReference type="GO" id="GO:0043565">
    <property type="term" value="F:sequence-specific DNA binding"/>
    <property type="evidence" value="ECO:0007669"/>
    <property type="project" value="InterPro"/>
</dbReference>
<feature type="domain" description="Insertion element IS150 protein InsJ-like helix-turn-helix" evidence="2">
    <location>
        <begin position="11"/>
        <end position="62"/>
    </location>
</feature>
<name>A0A1M6WAY9_SELRU</name>
<protein>
    <submittedName>
        <fullName evidence="3">Transposase and inactivated derivatives</fullName>
    </submittedName>
</protein>
<dbReference type="Gene3D" id="1.10.10.10">
    <property type="entry name" value="Winged helix-like DNA-binding domain superfamily/Winged helix DNA-binding domain"/>
    <property type="match status" value="2"/>
</dbReference>
<evidence type="ECO:0000256" key="1">
    <source>
        <dbReference type="ARBA" id="ARBA00038232"/>
    </source>
</evidence>
<dbReference type="PANTHER" id="PTHR33795">
    <property type="entry name" value="INSERTION ELEMENT IS150 PROTEIN INSJ"/>
    <property type="match status" value="1"/>
</dbReference>
<organism evidence="3 4">
    <name type="scientific">Selenomonas ruminantium</name>
    <dbReference type="NCBI Taxonomy" id="971"/>
    <lineage>
        <taxon>Bacteria</taxon>
        <taxon>Bacillati</taxon>
        <taxon>Bacillota</taxon>
        <taxon>Negativicutes</taxon>
        <taxon>Selenomonadales</taxon>
        <taxon>Selenomonadaceae</taxon>
        <taxon>Selenomonas</taxon>
    </lineage>
</organism>
<accession>A0A1M6WAY9</accession>
<dbReference type="PANTHER" id="PTHR33795:SF1">
    <property type="entry name" value="INSERTION ELEMENT IS150 PROTEIN INSJ"/>
    <property type="match status" value="1"/>
</dbReference>
<evidence type="ECO:0000313" key="4">
    <source>
        <dbReference type="Proteomes" id="UP000184263"/>
    </source>
</evidence>